<dbReference type="PROSITE" id="PS50192">
    <property type="entry name" value="T_SNARE"/>
    <property type="match status" value="1"/>
</dbReference>
<dbReference type="GO" id="GO:0006935">
    <property type="term" value="P:chemotaxis"/>
    <property type="evidence" value="ECO:0007669"/>
    <property type="project" value="UniProtKB-KW"/>
</dbReference>
<dbReference type="SMART" id="SM00304">
    <property type="entry name" value="HAMP"/>
    <property type="match status" value="1"/>
</dbReference>
<dbReference type="CDD" id="cd11386">
    <property type="entry name" value="MCP_signal"/>
    <property type="match status" value="1"/>
</dbReference>
<evidence type="ECO:0000256" key="8">
    <source>
        <dbReference type="ARBA" id="ARBA00023224"/>
    </source>
</evidence>
<evidence type="ECO:0000256" key="3">
    <source>
        <dbReference type="ARBA" id="ARBA00022500"/>
    </source>
</evidence>
<dbReference type="InterPro" id="IPR004090">
    <property type="entry name" value="Chemotax_Me-accpt_rcpt"/>
</dbReference>
<dbReference type="Gene3D" id="3.30.450.20">
    <property type="entry name" value="PAS domain"/>
    <property type="match status" value="2"/>
</dbReference>
<comment type="similarity">
    <text evidence="9">Belongs to the methyl-accepting chemotaxis (MCP) protein family.</text>
</comment>
<comment type="subcellular location">
    <subcellularLocation>
        <location evidence="1">Cell inner membrane</location>
        <topology evidence="1">Multi-pass membrane protein</topology>
    </subcellularLocation>
</comment>
<dbReference type="CDD" id="cd12913">
    <property type="entry name" value="PDC1_MCP_like"/>
    <property type="match status" value="1"/>
</dbReference>
<keyword evidence="6 11" id="KW-1133">Transmembrane helix</keyword>
<dbReference type="RefSeq" id="WP_138986104.1">
    <property type="nucleotide sequence ID" value="NZ_CP043869.1"/>
</dbReference>
<dbReference type="GO" id="GO:0004888">
    <property type="term" value="F:transmembrane signaling receptor activity"/>
    <property type="evidence" value="ECO:0007669"/>
    <property type="project" value="InterPro"/>
</dbReference>
<organism evidence="15 16">
    <name type="scientific">Neptunomonas concharum</name>
    <dbReference type="NCBI Taxonomy" id="1031538"/>
    <lineage>
        <taxon>Bacteria</taxon>
        <taxon>Pseudomonadati</taxon>
        <taxon>Pseudomonadota</taxon>
        <taxon>Gammaproteobacteria</taxon>
        <taxon>Oceanospirillales</taxon>
        <taxon>Oceanospirillaceae</taxon>
        <taxon>Neptunomonas</taxon>
    </lineage>
</organism>
<dbReference type="PANTHER" id="PTHR32089:SF120">
    <property type="entry name" value="METHYL-ACCEPTING CHEMOTAXIS PROTEIN TLPQ"/>
    <property type="match status" value="1"/>
</dbReference>
<name>A0A5P1R6R8_9GAMM</name>
<dbReference type="PROSITE" id="PS50111">
    <property type="entry name" value="CHEMOTAXIS_TRANSDUC_2"/>
    <property type="match status" value="1"/>
</dbReference>
<feature type="domain" description="Methyl-accepting transducer" evidence="12">
    <location>
        <begin position="354"/>
        <end position="590"/>
    </location>
</feature>
<dbReference type="InterPro" id="IPR029151">
    <property type="entry name" value="Sensor-like_sf"/>
</dbReference>
<reference evidence="15 16" key="1">
    <citation type="journal article" date="2019" name="Biochem. Eng. J.">
        <title>Metabolic engineering of the marine bacteria Neptunomonas concharum for the production of acetoin and meso-2,3-butanediol from acetate.</title>
        <authorList>
            <person name="Li W."/>
            <person name="Pu N."/>
            <person name="Liu C.-X."/>
            <person name="Yuan Q.-P."/>
            <person name="Li Z.-J."/>
        </authorList>
    </citation>
    <scope>NUCLEOTIDE SEQUENCE [LARGE SCALE GENOMIC DNA]</scope>
    <source>
        <strain evidence="15 16">JCM17730</strain>
    </source>
</reference>
<evidence type="ECO:0000313" key="16">
    <source>
        <dbReference type="Proteomes" id="UP000324760"/>
    </source>
</evidence>
<dbReference type="GO" id="GO:0007165">
    <property type="term" value="P:signal transduction"/>
    <property type="evidence" value="ECO:0007669"/>
    <property type="project" value="UniProtKB-KW"/>
</dbReference>
<dbReference type="Pfam" id="PF02743">
    <property type="entry name" value="dCache_1"/>
    <property type="match status" value="1"/>
</dbReference>
<dbReference type="PROSITE" id="PS50885">
    <property type="entry name" value="HAMP"/>
    <property type="match status" value="1"/>
</dbReference>
<dbReference type="PRINTS" id="PR00260">
    <property type="entry name" value="CHEMTRNSDUCR"/>
</dbReference>
<keyword evidence="4" id="KW-0997">Cell inner membrane</keyword>
<evidence type="ECO:0000259" key="13">
    <source>
        <dbReference type="PROSITE" id="PS50192"/>
    </source>
</evidence>
<dbReference type="KEGG" id="ncu:F0U83_01055"/>
<dbReference type="Pfam" id="PF00015">
    <property type="entry name" value="MCPsignal"/>
    <property type="match status" value="1"/>
</dbReference>
<dbReference type="OrthoDB" id="2489132at2"/>
<evidence type="ECO:0000256" key="10">
    <source>
        <dbReference type="PROSITE-ProRule" id="PRU00284"/>
    </source>
</evidence>
<dbReference type="AlphaFoldDB" id="A0A5P1R6R8"/>
<evidence type="ECO:0000256" key="5">
    <source>
        <dbReference type="ARBA" id="ARBA00022692"/>
    </source>
</evidence>
<accession>A0A5P1R6R8</accession>
<dbReference type="Proteomes" id="UP000324760">
    <property type="component" value="Chromosome"/>
</dbReference>
<feature type="domain" description="HAMP" evidence="14">
    <location>
        <begin position="295"/>
        <end position="349"/>
    </location>
</feature>
<keyword evidence="5 11" id="KW-0812">Transmembrane</keyword>
<dbReference type="GO" id="GO:0005886">
    <property type="term" value="C:plasma membrane"/>
    <property type="evidence" value="ECO:0007669"/>
    <property type="project" value="UniProtKB-SubCell"/>
</dbReference>
<feature type="transmembrane region" description="Helical" evidence="11">
    <location>
        <begin position="271"/>
        <end position="294"/>
    </location>
</feature>
<proteinExistence type="inferred from homology"/>
<dbReference type="SUPFAM" id="SSF58104">
    <property type="entry name" value="Methyl-accepting chemotaxis protein (MCP) signaling domain"/>
    <property type="match status" value="1"/>
</dbReference>
<dbReference type="InterPro" id="IPR000727">
    <property type="entry name" value="T_SNARE_dom"/>
</dbReference>
<dbReference type="PANTHER" id="PTHR32089">
    <property type="entry name" value="METHYL-ACCEPTING CHEMOTAXIS PROTEIN MCPB"/>
    <property type="match status" value="1"/>
</dbReference>
<evidence type="ECO:0000259" key="12">
    <source>
        <dbReference type="PROSITE" id="PS50111"/>
    </source>
</evidence>
<dbReference type="CDD" id="cd06225">
    <property type="entry name" value="HAMP"/>
    <property type="match status" value="1"/>
</dbReference>
<dbReference type="CDD" id="cd12912">
    <property type="entry name" value="PDC2_MCP_like"/>
    <property type="match status" value="1"/>
</dbReference>
<dbReference type="InterPro" id="IPR004089">
    <property type="entry name" value="MCPsignal_dom"/>
</dbReference>
<dbReference type="InterPro" id="IPR003660">
    <property type="entry name" value="HAMP_dom"/>
</dbReference>
<evidence type="ECO:0000256" key="2">
    <source>
        <dbReference type="ARBA" id="ARBA00022475"/>
    </source>
</evidence>
<evidence type="ECO:0000256" key="7">
    <source>
        <dbReference type="ARBA" id="ARBA00023136"/>
    </source>
</evidence>
<dbReference type="SUPFAM" id="SSF103190">
    <property type="entry name" value="Sensory domain-like"/>
    <property type="match status" value="1"/>
</dbReference>
<keyword evidence="7 11" id="KW-0472">Membrane</keyword>
<keyword evidence="16" id="KW-1185">Reference proteome</keyword>
<dbReference type="InterPro" id="IPR033479">
    <property type="entry name" value="dCache_1"/>
</dbReference>
<evidence type="ECO:0000256" key="1">
    <source>
        <dbReference type="ARBA" id="ARBA00004429"/>
    </source>
</evidence>
<dbReference type="Pfam" id="PF00672">
    <property type="entry name" value="HAMP"/>
    <property type="match status" value="1"/>
</dbReference>
<keyword evidence="8 10" id="KW-0807">Transducer</keyword>
<evidence type="ECO:0000256" key="4">
    <source>
        <dbReference type="ARBA" id="ARBA00022519"/>
    </source>
</evidence>
<keyword evidence="2" id="KW-1003">Cell membrane</keyword>
<keyword evidence="3" id="KW-0145">Chemotaxis</keyword>
<dbReference type="SMART" id="SM00283">
    <property type="entry name" value="MA"/>
    <property type="match status" value="1"/>
</dbReference>
<feature type="transmembrane region" description="Helical" evidence="11">
    <location>
        <begin position="7"/>
        <end position="27"/>
    </location>
</feature>
<dbReference type="EMBL" id="CP043869">
    <property type="protein sequence ID" value="QEQ95400.1"/>
    <property type="molecule type" value="Genomic_DNA"/>
</dbReference>
<evidence type="ECO:0000259" key="14">
    <source>
        <dbReference type="PROSITE" id="PS50885"/>
    </source>
</evidence>
<evidence type="ECO:0000256" key="9">
    <source>
        <dbReference type="ARBA" id="ARBA00029447"/>
    </source>
</evidence>
<sequence length="626" mass="67933">MKVSHKVALLASLIVVAAFSIFSWFQYNTVRDALYTKTEQNVAESTKVLSHQITNWLNGKLALIDMMAQSIDKDFNQETINRAFHLPMLKKEFLLIFGGLDTDGAPITNDANWAPEGWDARKRPWYPVAKSHQRAVLTDPYADSTTKEILISAVANFSDKGVFQGAFGGDLSLKTVSEAVNTLNFNETGYAFLLSANGNIISHPDDTLNGEPVSKLFKEGVPAFKEGLNEVEVAGATVFTSFYQLDGLYGSDWLLGVVLDKSKVMADANSFGWAALIGTIISALLCSVALYVAVSKQLLPLQKLRESLLEINRGEGDLTKRLDVVSKDEFGQVSNDFNHFIAYLQNLISNVKELSTSIRTSTDLTASSASSASANLETQLFELDQLATAMHEMSATAQDVAANAQRAADAAHQADNAASHGVDVVSRTTSSIATLAGEMDGVVNTINELAGYSDNIESILTVITDIADQTNLLALNAAIEAARAGDMGRGFAVVADEVRALASRTQQSTEEIKKMIHQLQLGVRNAESIIQNSRQKANDTQAVASEADTVLATIRDSILEINQMTVQIATAAEEQSATSEEINRNTTNIRDISQMVSDGAKEQEGHCVTMVDLTSRQNREMDKFKV</sequence>
<evidence type="ECO:0000313" key="15">
    <source>
        <dbReference type="EMBL" id="QEQ95400.1"/>
    </source>
</evidence>
<evidence type="ECO:0000256" key="11">
    <source>
        <dbReference type="SAM" id="Phobius"/>
    </source>
</evidence>
<dbReference type="Gene3D" id="1.10.287.950">
    <property type="entry name" value="Methyl-accepting chemotaxis protein"/>
    <property type="match status" value="1"/>
</dbReference>
<feature type="domain" description="T-SNARE coiled-coil homology" evidence="13">
    <location>
        <begin position="541"/>
        <end position="603"/>
    </location>
</feature>
<gene>
    <name evidence="15" type="ORF">F0U83_01055</name>
</gene>
<protein>
    <submittedName>
        <fullName evidence="15">Methyl-accepting chemotaxis protein</fullName>
    </submittedName>
</protein>
<dbReference type="FunFam" id="1.10.287.950:FF:000001">
    <property type="entry name" value="Methyl-accepting chemotaxis sensory transducer"/>
    <property type="match status" value="1"/>
</dbReference>
<evidence type="ECO:0000256" key="6">
    <source>
        <dbReference type="ARBA" id="ARBA00022989"/>
    </source>
</evidence>